<evidence type="ECO:0000256" key="1">
    <source>
        <dbReference type="SAM" id="Phobius"/>
    </source>
</evidence>
<protein>
    <recommendedName>
        <fullName evidence="4">Kelch repeat protein</fullName>
    </recommendedName>
</protein>
<dbReference type="Proteomes" id="UP000266673">
    <property type="component" value="Unassembled WGS sequence"/>
</dbReference>
<organism evidence="2 3">
    <name type="scientific">Gigaspora rosea</name>
    <dbReference type="NCBI Taxonomy" id="44941"/>
    <lineage>
        <taxon>Eukaryota</taxon>
        <taxon>Fungi</taxon>
        <taxon>Fungi incertae sedis</taxon>
        <taxon>Mucoromycota</taxon>
        <taxon>Glomeromycotina</taxon>
        <taxon>Glomeromycetes</taxon>
        <taxon>Diversisporales</taxon>
        <taxon>Gigasporaceae</taxon>
        <taxon>Gigaspora</taxon>
    </lineage>
</organism>
<reference evidence="2 3" key="1">
    <citation type="submission" date="2018-06" db="EMBL/GenBank/DDBJ databases">
        <title>Comparative genomics reveals the genomic features of Rhizophagus irregularis, R. cerebriforme, R. diaphanum and Gigaspora rosea, and their symbiotic lifestyle signature.</title>
        <authorList>
            <person name="Morin E."/>
            <person name="San Clemente H."/>
            <person name="Chen E.C.H."/>
            <person name="De La Providencia I."/>
            <person name="Hainaut M."/>
            <person name="Kuo A."/>
            <person name="Kohler A."/>
            <person name="Murat C."/>
            <person name="Tang N."/>
            <person name="Roy S."/>
            <person name="Loubradou J."/>
            <person name="Henrissat B."/>
            <person name="Grigoriev I.V."/>
            <person name="Corradi N."/>
            <person name="Roux C."/>
            <person name="Martin F.M."/>
        </authorList>
    </citation>
    <scope>NUCLEOTIDE SEQUENCE [LARGE SCALE GENOMIC DNA]</scope>
    <source>
        <strain evidence="2 3">DAOM 194757</strain>
    </source>
</reference>
<evidence type="ECO:0000313" key="3">
    <source>
        <dbReference type="Proteomes" id="UP000266673"/>
    </source>
</evidence>
<evidence type="ECO:0000313" key="2">
    <source>
        <dbReference type="EMBL" id="RIB07295.1"/>
    </source>
</evidence>
<dbReference type="InterPro" id="IPR011043">
    <property type="entry name" value="Gal_Oxase/kelch_b-propeller"/>
</dbReference>
<sequence length="311" mass="34168">MDSTHQEYQSSTLSFTGKPSQSFLDFKPWITDGSTGKAYSFQIIPDTIEIFDTVNYAWTNSSLIPQTYLTSFISLYGPPQVLLSSGVILYFVSEPSSSITTSTTSMGSILSYNIKTNSWQLINTTSQVLIPSLRSDYTAVLTSDGRIIIYGGTSDKLPAIPSIVVLNTSNYVWSTPSEINPIGPLTQHTSIMVNNYMIAAFGVNVTERNSLLQNNKNIYKLDISDPLTYKWSLLSIYNDKLTTTTKTILPPSATPNSETPDSNYSFSNNDNLFLGVGVAAAMVIILAFAGFLFYKRSKTKYIATPGSNDIS</sequence>
<dbReference type="SUPFAM" id="SSF50965">
    <property type="entry name" value="Galactose oxidase, central domain"/>
    <property type="match status" value="1"/>
</dbReference>
<accession>A0A397UAG2</accession>
<evidence type="ECO:0008006" key="4">
    <source>
        <dbReference type="Google" id="ProtNLM"/>
    </source>
</evidence>
<keyword evidence="3" id="KW-1185">Reference proteome</keyword>
<dbReference type="InterPro" id="IPR015915">
    <property type="entry name" value="Kelch-typ_b-propeller"/>
</dbReference>
<dbReference type="STRING" id="44941.A0A397UAG2"/>
<keyword evidence="1" id="KW-0472">Membrane</keyword>
<gene>
    <name evidence="2" type="ORF">C2G38_442620</name>
</gene>
<dbReference type="EMBL" id="QKWP01001680">
    <property type="protein sequence ID" value="RIB07295.1"/>
    <property type="molecule type" value="Genomic_DNA"/>
</dbReference>
<feature type="transmembrane region" description="Helical" evidence="1">
    <location>
        <begin position="272"/>
        <end position="294"/>
    </location>
</feature>
<keyword evidence="1" id="KW-0812">Transmembrane</keyword>
<keyword evidence="1" id="KW-1133">Transmembrane helix</keyword>
<dbReference type="Gene3D" id="2.120.10.80">
    <property type="entry name" value="Kelch-type beta propeller"/>
    <property type="match status" value="1"/>
</dbReference>
<dbReference type="AlphaFoldDB" id="A0A397UAG2"/>
<name>A0A397UAG2_9GLOM</name>
<proteinExistence type="predicted"/>
<comment type="caution">
    <text evidence="2">The sequence shown here is derived from an EMBL/GenBank/DDBJ whole genome shotgun (WGS) entry which is preliminary data.</text>
</comment>
<dbReference type="OrthoDB" id="2336178at2759"/>